<organism evidence="3 4">
    <name type="scientific">Funneliformis caledonium</name>
    <dbReference type="NCBI Taxonomy" id="1117310"/>
    <lineage>
        <taxon>Eukaryota</taxon>
        <taxon>Fungi</taxon>
        <taxon>Fungi incertae sedis</taxon>
        <taxon>Mucoromycota</taxon>
        <taxon>Glomeromycotina</taxon>
        <taxon>Glomeromycetes</taxon>
        <taxon>Glomerales</taxon>
        <taxon>Glomeraceae</taxon>
        <taxon>Funneliformis</taxon>
    </lineage>
</organism>
<dbReference type="PANTHER" id="PTHR10555">
    <property type="entry name" value="SORTING NEXIN"/>
    <property type="match status" value="1"/>
</dbReference>
<comment type="caution">
    <text evidence="3">The sequence shown here is derived from an EMBL/GenBank/DDBJ whole genome shotgun (WGS) entry which is preliminary data.</text>
</comment>
<dbReference type="Gene3D" id="1.20.1270.60">
    <property type="entry name" value="Arfaptin homology (AH) domain/BAR domain"/>
    <property type="match status" value="1"/>
</dbReference>
<dbReference type="CDD" id="cd06093">
    <property type="entry name" value="PX_domain"/>
    <property type="match status" value="1"/>
</dbReference>
<reference evidence="3" key="1">
    <citation type="submission" date="2021-06" db="EMBL/GenBank/DDBJ databases">
        <authorList>
            <person name="Kallberg Y."/>
            <person name="Tangrot J."/>
            <person name="Rosling A."/>
        </authorList>
    </citation>
    <scope>NUCLEOTIDE SEQUENCE</scope>
    <source>
        <strain evidence="3">UK204</strain>
    </source>
</reference>
<dbReference type="InterPro" id="IPR015404">
    <property type="entry name" value="Vps5_C"/>
</dbReference>
<dbReference type="PROSITE" id="PS50195">
    <property type="entry name" value="PX"/>
    <property type="match status" value="1"/>
</dbReference>
<accession>A0A9N9DX74</accession>
<dbReference type="Gene3D" id="3.30.1520.10">
    <property type="entry name" value="Phox-like domain"/>
    <property type="match status" value="1"/>
</dbReference>
<dbReference type="GO" id="GO:0035091">
    <property type="term" value="F:phosphatidylinositol binding"/>
    <property type="evidence" value="ECO:0007669"/>
    <property type="project" value="InterPro"/>
</dbReference>
<sequence length="442" mass="51496">MKLSISVTEASSVNDTITFQIITKARENSTIDFTFASPVYRTYQQLNWLYSRLCLRLPEYVIPPIPEPPIPNLLDDLDYINRKRVQVERFLQKLGNRSKFVENMDFKYFLTNNMGSKKPTGYGKMGKKLGFLNNIIKPNYERGFRIYRPSEPIEENNAEEFQMRVIYVLRLEDQFNAILDNVNEMIKQREALGACINHVGDCSLQALNSKFRMGHGKSINNIERHKQYDSMLHLFGTLTNEVHYLLGRQATMESIIFGDVFLEYRNIIEAIKTVMNNRTEKLVEYVNAVKQRNKKYEKAEKLKSVKGLDSSDVQVAIAEESKLTENVQKEKEEFINVQKTVTRELIRFKKEKSDELNKILKEYSELQLRFEKQKLKALTSYLNKLKNISSGEVADVEPQSDLDNIAEFQVKSARYDGNDFNIDQKKSPEIFQRYDPLNVTPI</sequence>
<dbReference type="SUPFAM" id="SSF64268">
    <property type="entry name" value="PX domain"/>
    <property type="match status" value="1"/>
</dbReference>
<proteinExistence type="predicted"/>
<dbReference type="InterPro" id="IPR027267">
    <property type="entry name" value="AH/BAR_dom_sf"/>
</dbReference>
<dbReference type="PANTHER" id="PTHR10555:SF170">
    <property type="entry name" value="FI18122P1"/>
    <property type="match status" value="1"/>
</dbReference>
<dbReference type="OrthoDB" id="5227681at2759"/>
<evidence type="ECO:0000313" key="4">
    <source>
        <dbReference type="Proteomes" id="UP000789570"/>
    </source>
</evidence>
<dbReference type="Proteomes" id="UP000789570">
    <property type="component" value="Unassembled WGS sequence"/>
</dbReference>
<gene>
    <name evidence="3" type="ORF">FCALED_LOCUS11340</name>
</gene>
<dbReference type="GO" id="GO:0005768">
    <property type="term" value="C:endosome"/>
    <property type="evidence" value="ECO:0007669"/>
    <property type="project" value="TreeGrafter"/>
</dbReference>
<feature type="coiled-coil region" evidence="1">
    <location>
        <begin position="313"/>
        <end position="376"/>
    </location>
</feature>
<dbReference type="AlphaFoldDB" id="A0A9N9DX74"/>
<dbReference type="Pfam" id="PF09325">
    <property type="entry name" value="Vps5"/>
    <property type="match status" value="1"/>
</dbReference>
<dbReference type="Pfam" id="PF00787">
    <property type="entry name" value="PX"/>
    <property type="match status" value="1"/>
</dbReference>
<dbReference type="InterPro" id="IPR001683">
    <property type="entry name" value="PX_dom"/>
</dbReference>
<evidence type="ECO:0000313" key="3">
    <source>
        <dbReference type="EMBL" id="CAG8656643.1"/>
    </source>
</evidence>
<keyword evidence="4" id="KW-1185">Reference proteome</keyword>
<name>A0A9N9DX74_9GLOM</name>
<protein>
    <submittedName>
        <fullName evidence="3">4608_t:CDS:1</fullName>
    </submittedName>
</protein>
<evidence type="ECO:0000256" key="1">
    <source>
        <dbReference type="SAM" id="Coils"/>
    </source>
</evidence>
<dbReference type="EMBL" id="CAJVPQ010004697">
    <property type="protein sequence ID" value="CAG8656643.1"/>
    <property type="molecule type" value="Genomic_DNA"/>
</dbReference>
<feature type="domain" description="PX" evidence="2">
    <location>
        <begin position="1"/>
        <end position="117"/>
    </location>
</feature>
<keyword evidence="1" id="KW-0175">Coiled coil</keyword>
<dbReference type="InterPro" id="IPR036871">
    <property type="entry name" value="PX_dom_sf"/>
</dbReference>
<evidence type="ECO:0000259" key="2">
    <source>
        <dbReference type="PROSITE" id="PS50195"/>
    </source>
</evidence>